<evidence type="ECO:0000313" key="3">
    <source>
        <dbReference type="Proteomes" id="UP000631694"/>
    </source>
</evidence>
<sequence>MTTPTPNRQPIWRRFDPPILEAYAPGRRPDGTDFGAEDEEDEDDTAAEPEASPAPGPAPKAS</sequence>
<organism evidence="2 3">
    <name type="scientific">Methylobrevis albus</name>
    <dbReference type="NCBI Taxonomy" id="2793297"/>
    <lineage>
        <taxon>Bacteria</taxon>
        <taxon>Pseudomonadati</taxon>
        <taxon>Pseudomonadota</taxon>
        <taxon>Alphaproteobacteria</taxon>
        <taxon>Hyphomicrobiales</taxon>
        <taxon>Pleomorphomonadaceae</taxon>
        <taxon>Methylobrevis</taxon>
    </lineage>
</organism>
<comment type="caution">
    <text evidence="2">The sequence shown here is derived from an EMBL/GenBank/DDBJ whole genome shotgun (WGS) entry which is preliminary data.</text>
</comment>
<feature type="compositionally biased region" description="Pro residues" evidence="1">
    <location>
        <begin position="52"/>
        <end position="62"/>
    </location>
</feature>
<dbReference type="Proteomes" id="UP000631694">
    <property type="component" value="Unassembled WGS sequence"/>
</dbReference>
<keyword evidence="3" id="KW-1185">Reference proteome</keyword>
<dbReference type="RefSeq" id="WP_197310999.1">
    <property type="nucleotide sequence ID" value="NZ_JADZLT010000049.1"/>
</dbReference>
<dbReference type="AlphaFoldDB" id="A0A931I200"/>
<accession>A0A931I200</accession>
<name>A0A931I200_9HYPH</name>
<dbReference type="EMBL" id="JADZLT010000049">
    <property type="protein sequence ID" value="MBH0237944.1"/>
    <property type="molecule type" value="Genomic_DNA"/>
</dbReference>
<feature type="compositionally biased region" description="Acidic residues" evidence="1">
    <location>
        <begin position="35"/>
        <end position="47"/>
    </location>
</feature>
<evidence type="ECO:0000313" key="2">
    <source>
        <dbReference type="EMBL" id="MBH0237944.1"/>
    </source>
</evidence>
<reference evidence="2" key="1">
    <citation type="submission" date="2020-12" db="EMBL/GenBank/DDBJ databases">
        <title>Methylobrevis albus sp. nov., isolated from fresh water lack sediment.</title>
        <authorList>
            <person name="Zou Q."/>
        </authorList>
    </citation>
    <scope>NUCLEOTIDE SEQUENCE</scope>
    <source>
        <strain evidence="2">L22</strain>
    </source>
</reference>
<evidence type="ECO:0000256" key="1">
    <source>
        <dbReference type="SAM" id="MobiDB-lite"/>
    </source>
</evidence>
<proteinExistence type="predicted"/>
<gene>
    <name evidence="2" type="ORF">I5731_08940</name>
</gene>
<feature type="region of interest" description="Disordered" evidence="1">
    <location>
        <begin position="1"/>
        <end position="62"/>
    </location>
</feature>
<protein>
    <submittedName>
        <fullName evidence="2">Uncharacterized protein</fullName>
    </submittedName>
</protein>